<feature type="signal peptide" evidence="1">
    <location>
        <begin position="1"/>
        <end position="25"/>
    </location>
</feature>
<name>A0ABQ9VNN3_SAGOE</name>
<organism evidence="2 3">
    <name type="scientific">Saguinus oedipus</name>
    <name type="common">Cotton-top tamarin</name>
    <name type="synonym">Oedipomidas oedipus</name>
    <dbReference type="NCBI Taxonomy" id="9490"/>
    <lineage>
        <taxon>Eukaryota</taxon>
        <taxon>Metazoa</taxon>
        <taxon>Chordata</taxon>
        <taxon>Craniata</taxon>
        <taxon>Vertebrata</taxon>
        <taxon>Euteleostomi</taxon>
        <taxon>Mammalia</taxon>
        <taxon>Eutheria</taxon>
        <taxon>Euarchontoglires</taxon>
        <taxon>Primates</taxon>
        <taxon>Haplorrhini</taxon>
        <taxon>Platyrrhini</taxon>
        <taxon>Cebidae</taxon>
        <taxon>Callitrichinae</taxon>
        <taxon>Saguinus</taxon>
    </lineage>
</organism>
<proteinExistence type="predicted"/>
<comment type="caution">
    <text evidence="2">The sequence shown here is derived from an EMBL/GenBank/DDBJ whole genome shotgun (WGS) entry which is preliminary data.</text>
</comment>
<keyword evidence="1" id="KW-0732">Signal</keyword>
<evidence type="ECO:0000256" key="1">
    <source>
        <dbReference type="SAM" id="SignalP"/>
    </source>
</evidence>
<evidence type="ECO:0000313" key="2">
    <source>
        <dbReference type="EMBL" id="KAK2110736.1"/>
    </source>
</evidence>
<sequence>MNTHTLGGLTHFLAILATMSPGATTLCSAHCSASYFRFQFDKKRLPVEESEGKKEELAHSCLGGCGRRKMARALCPLQALWLLEWVLLLLGPCAAPPAWALNLDPVQLTFYAGPNGSHFGFSLDFHKDSHGR</sequence>
<dbReference type="EMBL" id="JASSZA010000005">
    <property type="protein sequence ID" value="KAK2110736.1"/>
    <property type="molecule type" value="Genomic_DNA"/>
</dbReference>
<evidence type="ECO:0000313" key="3">
    <source>
        <dbReference type="Proteomes" id="UP001266305"/>
    </source>
</evidence>
<gene>
    <name evidence="2" type="ORF">P7K49_010482</name>
</gene>
<feature type="chain" id="PRO_5045639854" evidence="1">
    <location>
        <begin position="26"/>
        <end position="132"/>
    </location>
</feature>
<keyword evidence="3" id="KW-1185">Reference proteome</keyword>
<accession>A0ABQ9VNN3</accession>
<dbReference type="Proteomes" id="UP001266305">
    <property type="component" value="Unassembled WGS sequence"/>
</dbReference>
<reference evidence="2 3" key="1">
    <citation type="submission" date="2023-05" db="EMBL/GenBank/DDBJ databases">
        <title>B98-5 Cell Line De Novo Hybrid Assembly: An Optical Mapping Approach.</title>
        <authorList>
            <person name="Kananen K."/>
            <person name="Auerbach J.A."/>
            <person name="Kautto E."/>
            <person name="Blachly J.S."/>
        </authorList>
    </citation>
    <scope>NUCLEOTIDE SEQUENCE [LARGE SCALE GENOMIC DNA]</scope>
    <source>
        <strain evidence="2">B95-8</strain>
        <tissue evidence="2">Cell line</tissue>
    </source>
</reference>
<protein>
    <submittedName>
        <fullName evidence="2">Uncharacterized protein</fullName>
    </submittedName>
</protein>